<dbReference type="Pfam" id="PF13966">
    <property type="entry name" value="zf-RVT"/>
    <property type="match status" value="1"/>
</dbReference>
<gene>
    <name evidence="2" type="ORF">LSAT_V11C100040180</name>
</gene>
<dbReference type="Proteomes" id="UP000235145">
    <property type="component" value="Unassembled WGS sequence"/>
</dbReference>
<dbReference type="EMBL" id="NBSK02000001">
    <property type="protein sequence ID" value="KAJ0224470.1"/>
    <property type="molecule type" value="Genomic_DNA"/>
</dbReference>
<dbReference type="InterPro" id="IPR026960">
    <property type="entry name" value="RVT-Znf"/>
</dbReference>
<organism evidence="2 3">
    <name type="scientific">Lactuca sativa</name>
    <name type="common">Garden lettuce</name>
    <dbReference type="NCBI Taxonomy" id="4236"/>
    <lineage>
        <taxon>Eukaryota</taxon>
        <taxon>Viridiplantae</taxon>
        <taxon>Streptophyta</taxon>
        <taxon>Embryophyta</taxon>
        <taxon>Tracheophyta</taxon>
        <taxon>Spermatophyta</taxon>
        <taxon>Magnoliopsida</taxon>
        <taxon>eudicotyledons</taxon>
        <taxon>Gunneridae</taxon>
        <taxon>Pentapetalae</taxon>
        <taxon>asterids</taxon>
        <taxon>campanulids</taxon>
        <taxon>Asterales</taxon>
        <taxon>Asteraceae</taxon>
        <taxon>Cichorioideae</taxon>
        <taxon>Cichorieae</taxon>
        <taxon>Lactucinae</taxon>
        <taxon>Lactuca</taxon>
    </lineage>
</organism>
<dbReference type="AlphaFoldDB" id="A0A9R1XRA0"/>
<accession>A0A9R1XRA0</accession>
<feature type="domain" description="Reverse transcriptase zinc-binding" evidence="1">
    <location>
        <begin position="50"/>
        <end position="89"/>
    </location>
</feature>
<evidence type="ECO:0000259" key="1">
    <source>
        <dbReference type="Pfam" id="PF13966"/>
    </source>
</evidence>
<name>A0A9R1XRA0_LACSA</name>
<proteinExistence type="predicted"/>
<evidence type="ECO:0000313" key="3">
    <source>
        <dbReference type="Proteomes" id="UP000235145"/>
    </source>
</evidence>
<keyword evidence="3" id="KW-1185">Reference proteome</keyword>
<comment type="caution">
    <text evidence="2">The sequence shown here is derived from an EMBL/GenBank/DDBJ whole genome shotgun (WGS) entry which is preliminary data.</text>
</comment>
<protein>
    <recommendedName>
        <fullName evidence="1">Reverse transcriptase zinc-binding domain-containing protein</fullName>
    </recommendedName>
</protein>
<sequence>MVGNLLQSVHISAKRDYWHWFFGSEDMFLVKETRLQLDQAILPSVGLVTRWNRWLPIKVNIFIWRVVLNRNPTGDNLDRRGSDIASVLCLVALHIPSFSSIEEQPQWVDGLTTVRSKRSNVDSFHNDTVFGNKKMKKQILYDSIVSFSFNWYCARKCKASIIWTEWLKNPIMN</sequence>
<evidence type="ECO:0000313" key="2">
    <source>
        <dbReference type="EMBL" id="KAJ0224470.1"/>
    </source>
</evidence>
<reference evidence="2 3" key="1">
    <citation type="journal article" date="2017" name="Nat. Commun.">
        <title>Genome assembly with in vitro proximity ligation data and whole-genome triplication in lettuce.</title>
        <authorList>
            <person name="Reyes-Chin-Wo S."/>
            <person name="Wang Z."/>
            <person name="Yang X."/>
            <person name="Kozik A."/>
            <person name="Arikit S."/>
            <person name="Song C."/>
            <person name="Xia L."/>
            <person name="Froenicke L."/>
            <person name="Lavelle D.O."/>
            <person name="Truco M.J."/>
            <person name="Xia R."/>
            <person name="Zhu S."/>
            <person name="Xu C."/>
            <person name="Xu H."/>
            <person name="Xu X."/>
            <person name="Cox K."/>
            <person name="Korf I."/>
            <person name="Meyers B.C."/>
            <person name="Michelmore R.W."/>
        </authorList>
    </citation>
    <scope>NUCLEOTIDE SEQUENCE [LARGE SCALE GENOMIC DNA]</scope>
    <source>
        <strain evidence="3">cv. Salinas</strain>
        <tissue evidence="2">Seedlings</tissue>
    </source>
</reference>